<dbReference type="EMBL" id="CM031819">
    <property type="protein sequence ID" value="KAG6635591.1"/>
    <property type="molecule type" value="Genomic_DNA"/>
</dbReference>
<evidence type="ECO:0000256" key="1">
    <source>
        <dbReference type="SAM" id="SignalP"/>
    </source>
</evidence>
<keyword evidence="3" id="KW-1185">Reference proteome</keyword>
<accession>A0A8T1P149</accession>
<evidence type="ECO:0000313" key="2">
    <source>
        <dbReference type="EMBL" id="KAG6635591.1"/>
    </source>
</evidence>
<dbReference type="AlphaFoldDB" id="A0A8T1P149"/>
<comment type="caution">
    <text evidence="2">The sequence shown here is derived from an EMBL/GenBank/DDBJ whole genome shotgun (WGS) entry which is preliminary data.</text>
</comment>
<name>A0A8T1P149_CARIL</name>
<proteinExistence type="predicted"/>
<sequence length="35" mass="4269">MFCCLLNDLLLFLIRIQMQGNGMRRLKRKEILKFL</sequence>
<reference evidence="2" key="1">
    <citation type="submission" date="2020-12" db="EMBL/GenBank/DDBJ databases">
        <title>WGS assembly of Carya illinoinensis cv. Pawnee.</title>
        <authorList>
            <person name="Platts A."/>
            <person name="Shu S."/>
            <person name="Wright S."/>
            <person name="Barry K."/>
            <person name="Edger P."/>
            <person name="Pires J.C."/>
            <person name="Schmutz J."/>
        </authorList>
    </citation>
    <scope>NUCLEOTIDE SEQUENCE</scope>
    <source>
        <tissue evidence="2">Leaf</tissue>
    </source>
</reference>
<organism evidence="2 3">
    <name type="scientific">Carya illinoinensis</name>
    <name type="common">Pecan</name>
    <dbReference type="NCBI Taxonomy" id="32201"/>
    <lineage>
        <taxon>Eukaryota</taxon>
        <taxon>Viridiplantae</taxon>
        <taxon>Streptophyta</taxon>
        <taxon>Embryophyta</taxon>
        <taxon>Tracheophyta</taxon>
        <taxon>Spermatophyta</taxon>
        <taxon>Magnoliopsida</taxon>
        <taxon>eudicotyledons</taxon>
        <taxon>Gunneridae</taxon>
        <taxon>Pentapetalae</taxon>
        <taxon>rosids</taxon>
        <taxon>fabids</taxon>
        <taxon>Fagales</taxon>
        <taxon>Juglandaceae</taxon>
        <taxon>Carya</taxon>
    </lineage>
</organism>
<keyword evidence="1" id="KW-0732">Signal</keyword>
<dbReference type="Proteomes" id="UP000811609">
    <property type="component" value="Chromosome 11"/>
</dbReference>
<feature type="chain" id="PRO_5035758183" evidence="1">
    <location>
        <begin position="19"/>
        <end position="35"/>
    </location>
</feature>
<gene>
    <name evidence="2" type="ORF">CIPAW_11G053500</name>
</gene>
<evidence type="ECO:0000313" key="3">
    <source>
        <dbReference type="Proteomes" id="UP000811609"/>
    </source>
</evidence>
<protein>
    <submittedName>
        <fullName evidence="2">Uncharacterized protein</fullName>
    </submittedName>
</protein>
<feature type="signal peptide" evidence="1">
    <location>
        <begin position="1"/>
        <end position="18"/>
    </location>
</feature>